<comment type="subunit">
    <text evidence="10">Monomer.</text>
</comment>
<comment type="function">
    <text evidence="2 10 12">Catalyzes the transfer of a dimethylallyl group onto the adenine at position 37 in tRNAs that read codons beginning with uridine, leading to the formation of N6-(dimethylallyl)adenosine (i(6)A).</text>
</comment>
<dbReference type="PANTHER" id="PTHR11088">
    <property type="entry name" value="TRNA DIMETHYLALLYLTRANSFERASE"/>
    <property type="match status" value="1"/>
</dbReference>
<gene>
    <name evidence="10 14" type="primary">miaA</name>
    <name evidence="14" type="ORF">CPX_001300</name>
</gene>
<evidence type="ECO:0000256" key="8">
    <source>
        <dbReference type="ARBA" id="ARBA00022842"/>
    </source>
</evidence>
<feature type="site" description="Interaction with substrate tRNA" evidence="10">
    <location>
        <position position="96"/>
    </location>
</feature>
<sequence>MKKIIVIAGPTTSGKTALSIKLAQHFQGEIINADSVQIYQKFDIGSAKVTLEEQNNIKHHLLNVISPKDCYNIYDFQKDVRKIIPQIDVPFLVGGSGLYIKAALFDYEFEGKVLPKNYLDEKFDIKQLLQAVKEKDPHLVLDENNPHRIISAYQHLNQSKLRSDKQGKNTPLFDFLVIYLDIKRKILKQRIVLRLEQMLEKGFIEEVKILIKDYPQTHFNIIGYREIKLFLEEQITLEEAKRLIISKTFKYAKRQKTWFKHQIKPLFVIDALSDDLENQAINIIEKFLKKESN</sequence>
<dbReference type="EC" id="2.5.1.75" evidence="10"/>
<comment type="caution">
    <text evidence="14">The sequence shown here is derived from an EMBL/GenBank/DDBJ whole genome shotgun (WGS) entry which is preliminary data.</text>
</comment>
<keyword evidence="5 10" id="KW-0819">tRNA processing</keyword>
<keyword evidence="4 10" id="KW-0808">Transferase</keyword>
<dbReference type="EMBL" id="LHCF01000001">
    <property type="protein sequence ID" value="KOR75738.1"/>
    <property type="molecule type" value="Genomic_DNA"/>
</dbReference>
<comment type="cofactor">
    <cofactor evidence="1 10">
        <name>Mg(2+)</name>
        <dbReference type="ChEBI" id="CHEBI:18420"/>
    </cofactor>
</comment>
<dbReference type="GO" id="GO:0005524">
    <property type="term" value="F:ATP binding"/>
    <property type="evidence" value="ECO:0007669"/>
    <property type="project" value="UniProtKB-UniRule"/>
</dbReference>
<keyword evidence="7 10" id="KW-0067">ATP-binding</keyword>
<dbReference type="Pfam" id="PF01715">
    <property type="entry name" value="IPPT"/>
    <property type="match status" value="1"/>
</dbReference>
<evidence type="ECO:0000256" key="5">
    <source>
        <dbReference type="ARBA" id="ARBA00022694"/>
    </source>
</evidence>
<evidence type="ECO:0000256" key="9">
    <source>
        <dbReference type="ARBA" id="ARBA00049563"/>
    </source>
</evidence>
<reference evidence="15" key="1">
    <citation type="submission" date="2015-05" db="EMBL/GenBank/DDBJ databases">
        <title>Draft genome sequence of 'Candidatus Phytoplasma Pruni' strain CX, a plant pathogenic bacterium.</title>
        <authorList>
            <person name="Lee I.-M."/>
            <person name="Bottner-Parker K.D."/>
            <person name="Shao J."/>
            <person name="Gundersen-Rindal D.E."/>
            <person name="Zhao Y."/>
            <person name="Davis R.E."/>
        </authorList>
    </citation>
    <scope>NUCLEOTIDE SEQUENCE [LARGE SCALE GENOMIC DNA]</scope>
    <source>
        <strain evidence="15">CX</strain>
    </source>
</reference>
<keyword evidence="6 10" id="KW-0547">Nucleotide-binding</keyword>
<comment type="caution">
    <text evidence="10">Lacks conserved residue(s) required for the propagation of feature annotation.</text>
</comment>
<dbReference type="HAMAP" id="MF_00185">
    <property type="entry name" value="IPP_trans"/>
    <property type="match status" value="1"/>
</dbReference>
<dbReference type="Proteomes" id="UP000037386">
    <property type="component" value="Unassembled WGS sequence"/>
</dbReference>
<evidence type="ECO:0000256" key="12">
    <source>
        <dbReference type="RuleBase" id="RU003784"/>
    </source>
</evidence>
<accession>A0A0M1N0Q1</accession>
<dbReference type="AlphaFoldDB" id="A0A0M1N0Q1"/>
<evidence type="ECO:0000256" key="4">
    <source>
        <dbReference type="ARBA" id="ARBA00022679"/>
    </source>
</evidence>
<dbReference type="InterPro" id="IPR018022">
    <property type="entry name" value="IPT"/>
</dbReference>
<comment type="similarity">
    <text evidence="3 10 13">Belongs to the IPP transferase family.</text>
</comment>
<dbReference type="SUPFAM" id="SSF52540">
    <property type="entry name" value="P-loop containing nucleoside triphosphate hydrolases"/>
    <property type="match status" value="1"/>
</dbReference>
<dbReference type="PANTHER" id="PTHR11088:SF60">
    <property type="entry name" value="TRNA DIMETHYLALLYLTRANSFERASE"/>
    <property type="match status" value="1"/>
</dbReference>
<evidence type="ECO:0000256" key="7">
    <source>
        <dbReference type="ARBA" id="ARBA00022840"/>
    </source>
</evidence>
<feature type="binding site" evidence="10">
    <location>
        <begin position="9"/>
        <end position="16"/>
    </location>
    <ligand>
        <name>ATP</name>
        <dbReference type="ChEBI" id="CHEBI:30616"/>
    </ligand>
</feature>
<comment type="catalytic activity">
    <reaction evidence="9 10 11">
        <text>adenosine(37) in tRNA + dimethylallyl diphosphate = N(6)-dimethylallyladenosine(37) in tRNA + diphosphate</text>
        <dbReference type="Rhea" id="RHEA:26482"/>
        <dbReference type="Rhea" id="RHEA-COMP:10162"/>
        <dbReference type="Rhea" id="RHEA-COMP:10375"/>
        <dbReference type="ChEBI" id="CHEBI:33019"/>
        <dbReference type="ChEBI" id="CHEBI:57623"/>
        <dbReference type="ChEBI" id="CHEBI:74411"/>
        <dbReference type="ChEBI" id="CHEBI:74415"/>
        <dbReference type="EC" id="2.5.1.75"/>
    </reaction>
</comment>
<dbReference type="GO" id="GO:0052381">
    <property type="term" value="F:tRNA dimethylallyltransferase activity"/>
    <property type="evidence" value="ECO:0007669"/>
    <property type="project" value="UniProtKB-UniRule"/>
</dbReference>
<evidence type="ECO:0000256" key="1">
    <source>
        <dbReference type="ARBA" id="ARBA00001946"/>
    </source>
</evidence>
<evidence type="ECO:0000313" key="15">
    <source>
        <dbReference type="Proteomes" id="UP000037386"/>
    </source>
</evidence>
<dbReference type="STRING" id="479893.CPX_001300"/>
<evidence type="ECO:0000256" key="13">
    <source>
        <dbReference type="RuleBase" id="RU003785"/>
    </source>
</evidence>
<evidence type="ECO:0000256" key="2">
    <source>
        <dbReference type="ARBA" id="ARBA00003213"/>
    </source>
</evidence>
<dbReference type="NCBIfam" id="TIGR00174">
    <property type="entry name" value="miaA"/>
    <property type="match status" value="1"/>
</dbReference>
<keyword evidence="8 10" id="KW-0460">Magnesium</keyword>
<feature type="region of interest" description="Interaction with substrate tRNA" evidence="10">
    <location>
        <begin position="34"/>
        <end position="37"/>
    </location>
</feature>
<dbReference type="RefSeq" id="WP_053521285.1">
    <property type="nucleotide sequence ID" value="NZ_LHCF01000001.1"/>
</dbReference>
<dbReference type="InterPro" id="IPR039657">
    <property type="entry name" value="Dimethylallyltransferase"/>
</dbReference>
<evidence type="ECO:0000313" key="14">
    <source>
        <dbReference type="EMBL" id="KOR75738.1"/>
    </source>
</evidence>
<dbReference type="PATRIC" id="fig|479893.3.peg.78"/>
<protein>
    <recommendedName>
        <fullName evidence="10">tRNA dimethylallyltransferase</fullName>
        <ecNumber evidence="10">2.5.1.75</ecNumber>
    </recommendedName>
    <alternativeName>
        <fullName evidence="10">Dimethylallyl diphosphate:tRNA dimethylallyltransferase</fullName>
        <shortName evidence="10">DMAPP:tRNA dimethylallyltransferase</shortName>
        <shortName evidence="10">DMATase</shortName>
    </alternativeName>
    <alternativeName>
        <fullName evidence="10">Isopentenyl-diphosphate:tRNA isopentenyltransferase</fullName>
        <shortName evidence="10">IPP transferase</shortName>
        <shortName evidence="10">IPPT</shortName>
        <shortName evidence="10">IPTase</shortName>
    </alternativeName>
</protein>
<evidence type="ECO:0000256" key="11">
    <source>
        <dbReference type="RuleBase" id="RU003783"/>
    </source>
</evidence>
<proteinExistence type="inferred from homology"/>
<dbReference type="GO" id="GO:0006400">
    <property type="term" value="P:tRNA modification"/>
    <property type="evidence" value="ECO:0007669"/>
    <property type="project" value="TreeGrafter"/>
</dbReference>
<evidence type="ECO:0000256" key="3">
    <source>
        <dbReference type="ARBA" id="ARBA00005842"/>
    </source>
</evidence>
<dbReference type="Gene3D" id="3.40.50.300">
    <property type="entry name" value="P-loop containing nucleotide triphosphate hydrolases"/>
    <property type="match status" value="1"/>
</dbReference>
<dbReference type="InterPro" id="IPR027417">
    <property type="entry name" value="P-loop_NTPase"/>
</dbReference>
<feature type="binding site" evidence="10">
    <location>
        <begin position="11"/>
        <end position="16"/>
    </location>
    <ligand>
        <name>substrate</name>
    </ligand>
</feature>
<organism evidence="14 15">
    <name type="scientific">Candidatus Phytoplasma pruni</name>
    <dbReference type="NCBI Taxonomy" id="479893"/>
    <lineage>
        <taxon>Bacteria</taxon>
        <taxon>Bacillati</taxon>
        <taxon>Mycoplasmatota</taxon>
        <taxon>Mollicutes</taxon>
        <taxon>Acholeplasmatales</taxon>
        <taxon>Acholeplasmataceae</taxon>
        <taxon>Candidatus Phytoplasma</taxon>
        <taxon>16SrIII (X-disease group)</taxon>
    </lineage>
</organism>
<evidence type="ECO:0000256" key="6">
    <source>
        <dbReference type="ARBA" id="ARBA00022741"/>
    </source>
</evidence>
<dbReference type="OrthoDB" id="9776390at2"/>
<evidence type="ECO:0000256" key="10">
    <source>
        <dbReference type="HAMAP-Rule" id="MF_00185"/>
    </source>
</evidence>
<name>A0A0M1N0Q1_9MOLU</name>